<organism evidence="1 2">
    <name type="scientific">Zophobas morio</name>
    <dbReference type="NCBI Taxonomy" id="2755281"/>
    <lineage>
        <taxon>Eukaryota</taxon>
        <taxon>Metazoa</taxon>
        <taxon>Ecdysozoa</taxon>
        <taxon>Arthropoda</taxon>
        <taxon>Hexapoda</taxon>
        <taxon>Insecta</taxon>
        <taxon>Pterygota</taxon>
        <taxon>Neoptera</taxon>
        <taxon>Endopterygota</taxon>
        <taxon>Coleoptera</taxon>
        <taxon>Polyphaga</taxon>
        <taxon>Cucujiformia</taxon>
        <taxon>Tenebrionidae</taxon>
        <taxon>Zophobas</taxon>
    </lineage>
</organism>
<proteinExistence type="predicted"/>
<dbReference type="AlphaFoldDB" id="A0AA38HI17"/>
<protein>
    <submittedName>
        <fullName evidence="1">Uncharacterized protein</fullName>
    </submittedName>
</protein>
<dbReference type="Proteomes" id="UP001168821">
    <property type="component" value="Unassembled WGS sequence"/>
</dbReference>
<evidence type="ECO:0000313" key="2">
    <source>
        <dbReference type="Proteomes" id="UP001168821"/>
    </source>
</evidence>
<comment type="caution">
    <text evidence="1">The sequence shown here is derived from an EMBL/GenBank/DDBJ whole genome shotgun (WGS) entry which is preliminary data.</text>
</comment>
<reference evidence="1" key="1">
    <citation type="journal article" date="2023" name="G3 (Bethesda)">
        <title>Whole genome assemblies of Zophobas morio and Tenebrio molitor.</title>
        <authorList>
            <person name="Kaur S."/>
            <person name="Stinson S.A."/>
            <person name="diCenzo G.C."/>
        </authorList>
    </citation>
    <scope>NUCLEOTIDE SEQUENCE</scope>
    <source>
        <strain evidence="1">QUZm001</strain>
    </source>
</reference>
<dbReference type="EMBL" id="JALNTZ010002122">
    <property type="protein sequence ID" value="KAJ3619901.1"/>
    <property type="molecule type" value="Genomic_DNA"/>
</dbReference>
<gene>
    <name evidence="1" type="ORF">Zmor_008676</name>
</gene>
<feature type="non-terminal residue" evidence="1">
    <location>
        <position position="1"/>
    </location>
</feature>
<sequence>EDNNVSNVRLQQLLGVDAVIMDHVACVKKGLVGFLPS</sequence>
<evidence type="ECO:0000313" key="1">
    <source>
        <dbReference type="EMBL" id="KAJ3619901.1"/>
    </source>
</evidence>
<name>A0AA38HI17_9CUCU</name>
<keyword evidence="2" id="KW-1185">Reference proteome</keyword>
<accession>A0AA38HI17</accession>